<dbReference type="RefSeq" id="XP_028886125.1">
    <property type="nucleotide sequence ID" value="XM_029022467.1"/>
</dbReference>
<evidence type="ECO:0000256" key="1">
    <source>
        <dbReference type="SAM" id="Phobius"/>
    </source>
</evidence>
<protein>
    <submittedName>
        <fullName evidence="3">Putative Bem46-like serine peptidase, putative,Serine peptidase, Clan SC, Family S09X</fullName>
    </submittedName>
</protein>
<feature type="transmembrane region" description="Helical" evidence="1">
    <location>
        <begin position="6"/>
        <end position="32"/>
    </location>
</feature>
<dbReference type="VEuPathDB" id="TriTrypDB:TM35_000042730"/>
<evidence type="ECO:0000313" key="4">
    <source>
        <dbReference type="Proteomes" id="UP000192257"/>
    </source>
</evidence>
<dbReference type="PANTHER" id="PTHR12277">
    <property type="entry name" value="ALPHA/BETA HYDROLASE DOMAIN-CONTAINING PROTEIN"/>
    <property type="match status" value="1"/>
</dbReference>
<dbReference type="GO" id="GO:0016020">
    <property type="term" value="C:membrane"/>
    <property type="evidence" value="ECO:0007669"/>
    <property type="project" value="TreeGrafter"/>
</dbReference>
<sequence length="374" mass="41826">MGFADVLLTCSFITFVVVCGFSGFLVILSFCFRDKQGLLLYYPDTPPDSRFFCDSPLDRGMNNSERVHIRTGDGVTLRGFLMWSSGEQQQQQQQQQDQYQDQLGVLRGLESSRSYSSSSSFGLGCNVSASSPLESSCPVKPHFVIIYFHGNAGNVGHRIPIAALLTSRFPCAVLMIDYRGFGHSDSVTPTEEGLKMDAQACLEYVWHNPCFPRKRIFIFGTSLGGAVAINLASQPGNSRRIAGVIVENTFTSISDMSSVLARLVCERFVPRFSFLCFSIFQYYLRPLCLRIGWRSIDAVKNVKAPMLFLSGLRDEIVPSQQMRELYATASKSMSLRRFVEFAEGTHNTMPLLNGYTDVIDGFIREVFESEPEIV</sequence>
<dbReference type="EMBL" id="NBCO01000004">
    <property type="protein sequence ID" value="ORC92059.1"/>
    <property type="molecule type" value="Genomic_DNA"/>
</dbReference>
<dbReference type="GeneID" id="39982247"/>
<dbReference type="PANTHER" id="PTHR12277:SF81">
    <property type="entry name" value="PROTEIN ABHD13"/>
    <property type="match status" value="1"/>
</dbReference>
<dbReference type="InterPro" id="IPR000073">
    <property type="entry name" value="AB_hydrolase_1"/>
</dbReference>
<dbReference type="Pfam" id="PF00561">
    <property type="entry name" value="Abhydrolase_1"/>
    <property type="match status" value="1"/>
</dbReference>
<feature type="domain" description="AB hydrolase-1" evidence="2">
    <location>
        <begin position="144"/>
        <end position="253"/>
    </location>
</feature>
<keyword evidence="1" id="KW-0812">Transmembrane</keyword>
<dbReference type="Proteomes" id="UP000192257">
    <property type="component" value="Unassembled WGS sequence"/>
</dbReference>
<dbReference type="OrthoDB" id="10249433at2759"/>
<comment type="caution">
    <text evidence="3">The sequence shown here is derived from an EMBL/GenBank/DDBJ whole genome shotgun (WGS) entry which is preliminary data.</text>
</comment>
<dbReference type="Gene3D" id="3.40.50.1820">
    <property type="entry name" value="alpha/beta hydrolase"/>
    <property type="match status" value="1"/>
</dbReference>
<dbReference type="SUPFAM" id="SSF53474">
    <property type="entry name" value="alpha/beta-Hydrolases"/>
    <property type="match status" value="1"/>
</dbReference>
<dbReference type="GO" id="GO:0008474">
    <property type="term" value="F:palmitoyl-(protein) hydrolase activity"/>
    <property type="evidence" value="ECO:0007669"/>
    <property type="project" value="TreeGrafter"/>
</dbReference>
<gene>
    <name evidence="3" type="ORF">TM35_000042730</name>
</gene>
<organism evidence="3 4">
    <name type="scientific">Trypanosoma theileri</name>
    <dbReference type="NCBI Taxonomy" id="67003"/>
    <lineage>
        <taxon>Eukaryota</taxon>
        <taxon>Discoba</taxon>
        <taxon>Euglenozoa</taxon>
        <taxon>Kinetoplastea</taxon>
        <taxon>Metakinetoplastina</taxon>
        <taxon>Trypanosomatida</taxon>
        <taxon>Trypanosomatidae</taxon>
        <taxon>Trypanosoma</taxon>
    </lineage>
</organism>
<dbReference type="AlphaFoldDB" id="A0A1X0P675"/>
<keyword evidence="4" id="KW-1185">Reference proteome</keyword>
<reference evidence="3 4" key="1">
    <citation type="submission" date="2017-03" db="EMBL/GenBank/DDBJ databases">
        <title>An alternative strategy for trypanosome survival in the mammalian bloodstream revealed through genome and transcriptome analysis of the ubiquitous bovine parasite Trypanosoma (Megatrypanum) theileri.</title>
        <authorList>
            <person name="Kelly S."/>
            <person name="Ivens A."/>
            <person name="Mott A."/>
            <person name="O'Neill E."/>
            <person name="Emms D."/>
            <person name="Macleod O."/>
            <person name="Voorheis P."/>
            <person name="Matthews J."/>
            <person name="Matthews K."/>
            <person name="Carrington M."/>
        </authorList>
    </citation>
    <scope>NUCLEOTIDE SEQUENCE [LARGE SCALE GENOMIC DNA]</scope>
    <source>
        <strain evidence="3">Edinburgh</strain>
    </source>
</reference>
<accession>A0A1X0P675</accession>
<dbReference type="InterPro" id="IPR029058">
    <property type="entry name" value="AB_hydrolase_fold"/>
</dbReference>
<name>A0A1X0P675_9TRYP</name>
<proteinExistence type="predicted"/>
<evidence type="ECO:0000259" key="2">
    <source>
        <dbReference type="Pfam" id="PF00561"/>
    </source>
</evidence>
<keyword evidence="1" id="KW-1133">Transmembrane helix</keyword>
<keyword evidence="1" id="KW-0472">Membrane</keyword>
<evidence type="ECO:0000313" key="3">
    <source>
        <dbReference type="EMBL" id="ORC92059.1"/>
    </source>
</evidence>